<dbReference type="GO" id="GO:0048038">
    <property type="term" value="F:quinone binding"/>
    <property type="evidence" value="ECO:0007669"/>
    <property type="project" value="UniProtKB-KW"/>
</dbReference>
<dbReference type="AlphaFoldDB" id="A0A6J4SGN9"/>
<dbReference type="Pfam" id="PF00329">
    <property type="entry name" value="Complex1_30kDa"/>
    <property type="match status" value="1"/>
</dbReference>
<evidence type="ECO:0000256" key="1">
    <source>
        <dbReference type="ARBA" id="ARBA00007569"/>
    </source>
</evidence>
<evidence type="ECO:0000256" key="3">
    <source>
        <dbReference type="HAMAP-Rule" id="MF_01357"/>
    </source>
</evidence>
<keyword evidence="3" id="KW-0520">NAD</keyword>
<feature type="domain" description="NADH:ubiquinone oxidoreductase 30kDa subunit" evidence="4">
    <location>
        <begin position="36"/>
        <end position="160"/>
    </location>
</feature>
<dbReference type="PANTHER" id="PTHR10884:SF14">
    <property type="entry name" value="NADH DEHYDROGENASE [UBIQUINONE] IRON-SULFUR PROTEIN 3, MITOCHONDRIAL"/>
    <property type="match status" value="1"/>
</dbReference>
<comment type="catalytic activity">
    <reaction evidence="3">
        <text>a quinone + NADH + 5 H(+)(in) = a quinol + NAD(+) + 4 H(+)(out)</text>
        <dbReference type="Rhea" id="RHEA:57888"/>
        <dbReference type="ChEBI" id="CHEBI:15378"/>
        <dbReference type="ChEBI" id="CHEBI:24646"/>
        <dbReference type="ChEBI" id="CHEBI:57540"/>
        <dbReference type="ChEBI" id="CHEBI:57945"/>
        <dbReference type="ChEBI" id="CHEBI:132124"/>
    </reaction>
</comment>
<keyword evidence="5" id="KW-0560">Oxidoreductase</keyword>
<dbReference type="EMBL" id="CADCVV010000065">
    <property type="protein sequence ID" value="CAA9493117.1"/>
    <property type="molecule type" value="Genomic_DNA"/>
</dbReference>
<dbReference type="InterPro" id="IPR037232">
    <property type="entry name" value="NADH_quin_OxRdtase_su_C/D-like"/>
</dbReference>
<name>A0A6J4SGN9_9ACTN</name>
<dbReference type="InterPro" id="IPR010218">
    <property type="entry name" value="NADH_DH_suC"/>
</dbReference>
<dbReference type="EC" id="7.1.1.-" evidence="3"/>
<keyword evidence="3" id="KW-1278">Translocase</keyword>
<keyword evidence="5" id="KW-0830">Ubiquinone</keyword>
<dbReference type="HAMAP" id="MF_01357">
    <property type="entry name" value="NDH1_NuoC"/>
    <property type="match status" value="1"/>
</dbReference>
<dbReference type="GO" id="GO:0008137">
    <property type="term" value="F:NADH dehydrogenase (ubiquinone) activity"/>
    <property type="evidence" value="ECO:0007669"/>
    <property type="project" value="InterPro"/>
</dbReference>
<proteinExistence type="inferred from homology"/>
<dbReference type="GO" id="GO:0050136">
    <property type="term" value="F:NADH dehydrogenase (quinone) (non-electrogenic) activity"/>
    <property type="evidence" value="ECO:0007669"/>
    <property type="project" value="UniProtKB-UniRule"/>
</dbReference>
<dbReference type="InterPro" id="IPR001268">
    <property type="entry name" value="NADH_UbQ_OxRdtase_30kDa_su"/>
</dbReference>
<dbReference type="Gene3D" id="3.30.460.80">
    <property type="entry name" value="NADH:ubiquinone oxidoreductase, 30kDa subunit"/>
    <property type="match status" value="1"/>
</dbReference>
<reference evidence="5" key="1">
    <citation type="submission" date="2020-02" db="EMBL/GenBank/DDBJ databases">
        <authorList>
            <person name="Meier V. D."/>
        </authorList>
    </citation>
    <scope>NUCLEOTIDE SEQUENCE</scope>
    <source>
        <strain evidence="5">AVDCRST_MAG17</strain>
    </source>
</reference>
<accession>A0A6J4SGN9</accession>
<keyword evidence="3" id="KW-0874">Quinone</keyword>
<evidence type="ECO:0000313" key="5">
    <source>
        <dbReference type="EMBL" id="CAA9493117.1"/>
    </source>
</evidence>
<comment type="function">
    <text evidence="3">NDH-1 shuttles electrons from NADH, via FMN and iron-sulfur (Fe-S) centers, to quinones in the respiratory chain. The immediate electron acceptor for the enzyme in this species is believed to be a menaquinone. Couples the redox reaction to proton translocation (for every two electrons transferred, four hydrogen ions are translocated across the cytoplasmic membrane), and thus conserves the redox energy in a proton gradient.</text>
</comment>
<evidence type="ECO:0000259" key="4">
    <source>
        <dbReference type="Pfam" id="PF00329"/>
    </source>
</evidence>
<keyword evidence="2 3" id="KW-0813">Transport</keyword>
<organism evidence="5">
    <name type="scientific">uncultured Solirubrobacterales bacterium</name>
    <dbReference type="NCBI Taxonomy" id="768556"/>
    <lineage>
        <taxon>Bacteria</taxon>
        <taxon>Bacillati</taxon>
        <taxon>Actinomycetota</taxon>
        <taxon>Thermoleophilia</taxon>
        <taxon>Solirubrobacterales</taxon>
        <taxon>environmental samples</taxon>
    </lineage>
</organism>
<dbReference type="GO" id="GO:0005886">
    <property type="term" value="C:plasma membrane"/>
    <property type="evidence" value="ECO:0007669"/>
    <property type="project" value="UniProtKB-SubCell"/>
</dbReference>
<protein>
    <recommendedName>
        <fullName evidence="3">NADH-quinone oxidoreductase subunit C</fullName>
        <ecNumber evidence="3">7.1.1.-</ecNumber>
    </recommendedName>
    <alternativeName>
        <fullName evidence="3">NADH dehydrogenase I subunit C</fullName>
    </alternativeName>
    <alternativeName>
        <fullName evidence="3">NDH-1 subunit C</fullName>
    </alternativeName>
</protein>
<dbReference type="SUPFAM" id="SSF143243">
    <property type="entry name" value="Nqo5-like"/>
    <property type="match status" value="1"/>
</dbReference>
<keyword evidence="3" id="KW-1003">Cell membrane</keyword>
<sequence length="176" mass="20045">MIDATGLELIARSVREAVGGGTVRETIHAHGQATLDVAPEAVRDVLAFLRDDAEEPFDFLASLHGCDYFPAEPRLAVHYQLLSTERRERLGVRTRMTVEAAEAGTLPTVTDLWATADFQEKETFDFFGVRFDGHEDLRRLHMPEDYEGHPQRRDFPIGGEPVLYTFNEHTTPRWYE</sequence>
<dbReference type="PANTHER" id="PTHR10884">
    <property type="entry name" value="NADH DEHYDROGENASE UBIQUINONE IRON-SULFUR PROTEIN 3"/>
    <property type="match status" value="1"/>
</dbReference>
<comment type="similarity">
    <text evidence="1 3">Belongs to the complex I 30 kDa subunit family.</text>
</comment>
<comment type="subunit">
    <text evidence="3">NDH-1 is composed of 14 different subunits. Subunits NuoB, C, D, E, F, and G constitute the peripheral sector of the complex.</text>
</comment>
<keyword evidence="3" id="KW-0472">Membrane</keyword>
<comment type="subcellular location">
    <subcellularLocation>
        <location evidence="3">Cell membrane</location>
        <topology evidence="3">Peripheral membrane protein</topology>
        <orientation evidence="3">Cytoplasmic side</orientation>
    </subcellularLocation>
</comment>
<evidence type="ECO:0000256" key="2">
    <source>
        <dbReference type="ARBA" id="ARBA00022448"/>
    </source>
</evidence>
<gene>
    <name evidence="3" type="primary">nuoC</name>
    <name evidence="5" type="ORF">AVDCRST_MAG17-892</name>
</gene>